<dbReference type="InterPro" id="IPR005135">
    <property type="entry name" value="Endo/exonuclease/phosphatase"/>
</dbReference>
<proteinExistence type="inferred from homology"/>
<dbReference type="InterPro" id="IPR036691">
    <property type="entry name" value="Endo/exonu/phosph_ase_sf"/>
</dbReference>
<evidence type="ECO:0000256" key="11">
    <source>
        <dbReference type="ARBA" id="ARBA00032712"/>
    </source>
</evidence>
<evidence type="ECO:0000256" key="10">
    <source>
        <dbReference type="ARBA" id="ARBA00031218"/>
    </source>
</evidence>
<dbReference type="Gene3D" id="3.60.10.10">
    <property type="entry name" value="Endonuclease/exonuclease/phosphatase"/>
    <property type="match status" value="1"/>
</dbReference>
<dbReference type="RefSeq" id="XP_050504058.1">
    <property type="nucleotide sequence ID" value="XM_050648101.1"/>
</dbReference>
<feature type="domain" description="Endonuclease/exonuclease/phosphatase" evidence="15">
    <location>
        <begin position="24"/>
        <end position="210"/>
    </location>
</feature>
<dbReference type="PANTHER" id="PTHR11774:SF11">
    <property type="entry name" value="GERANYLGERANYL TRANSFERASE TYPE-2 SUBUNIT BETA"/>
    <property type="match status" value="1"/>
</dbReference>
<keyword evidence="6" id="KW-0479">Metal-binding</keyword>
<dbReference type="Gene3D" id="1.50.10.20">
    <property type="match status" value="1"/>
</dbReference>
<evidence type="ECO:0000256" key="1">
    <source>
        <dbReference type="ARBA" id="ARBA00001947"/>
    </source>
</evidence>
<keyword evidence="8" id="KW-0862">Zinc</keyword>
<keyword evidence="4" id="KW-0637">Prenyltransferase</keyword>
<evidence type="ECO:0000256" key="9">
    <source>
        <dbReference type="ARBA" id="ARBA00030816"/>
    </source>
</evidence>
<organism evidence="16 17">
    <name type="scientific">Diabrotica virgifera virgifera</name>
    <name type="common">western corn rootworm</name>
    <dbReference type="NCBI Taxonomy" id="50390"/>
    <lineage>
        <taxon>Eukaryota</taxon>
        <taxon>Metazoa</taxon>
        <taxon>Ecdysozoa</taxon>
        <taxon>Arthropoda</taxon>
        <taxon>Hexapoda</taxon>
        <taxon>Insecta</taxon>
        <taxon>Pterygota</taxon>
        <taxon>Neoptera</taxon>
        <taxon>Endopterygota</taxon>
        <taxon>Coleoptera</taxon>
        <taxon>Polyphaga</taxon>
        <taxon>Cucujiformia</taxon>
        <taxon>Chrysomeloidea</taxon>
        <taxon>Chrysomelidae</taxon>
        <taxon>Galerucinae</taxon>
        <taxon>Diabroticina</taxon>
        <taxon>Diabroticites</taxon>
        <taxon>Diabrotica</taxon>
    </lineage>
</organism>
<dbReference type="Pfam" id="PF00432">
    <property type="entry name" value="Prenyltrans"/>
    <property type="match status" value="1"/>
</dbReference>
<accession>A0ABM5K1I9</accession>
<evidence type="ECO:0000256" key="12">
    <source>
        <dbReference type="ARBA" id="ARBA00032766"/>
    </source>
</evidence>
<protein>
    <recommendedName>
        <fullName evidence="3">protein geranylgeranyltransferase type II</fullName>
        <ecNumber evidence="3">2.5.1.60</ecNumber>
    </recommendedName>
    <alternativeName>
        <fullName evidence="9">Geranylgeranyl transferase type II subunit beta</fullName>
    </alternativeName>
    <alternativeName>
        <fullName evidence="11">Rab geranyl-geranyltransferase subunit beta</fullName>
    </alternativeName>
    <alternativeName>
        <fullName evidence="10">Rab geranylgeranyltransferase subunit beta</fullName>
    </alternativeName>
    <alternativeName>
        <fullName evidence="12">Type II protein geranyl-geranyltransferase subunit beta</fullName>
    </alternativeName>
</protein>
<evidence type="ECO:0000256" key="3">
    <source>
        <dbReference type="ARBA" id="ARBA00012656"/>
    </source>
</evidence>
<reference evidence="16" key="1">
    <citation type="submission" date="2025-05" db="UniProtKB">
        <authorList>
            <consortium name="EnsemblMetazoa"/>
        </authorList>
    </citation>
    <scope>IDENTIFICATION</scope>
</reference>
<evidence type="ECO:0000256" key="8">
    <source>
        <dbReference type="ARBA" id="ARBA00022833"/>
    </source>
</evidence>
<dbReference type="InterPro" id="IPR045089">
    <property type="entry name" value="PGGT1B-like"/>
</dbReference>
<name>A0ABM5K1I9_DIAVI</name>
<evidence type="ECO:0000256" key="4">
    <source>
        <dbReference type="ARBA" id="ARBA00022602"/>
    </source>
</evidence>
<feature type="domain" description="Prenyltransferase alpha-alpha toroid" evidence="14">
    <location>
        <begin position="230"/>
        <end position="477"/>
    </location>
</feature>
<keyword evidence="5" id="KW-0808">Transferase</keyword>
<dbReference type="EnsemblMetazoa" id="XM_050648101.1">
    <property type="protein sequence ID" value="XP_050504058.1"/>
    <property type="gene ID" value="LOC114349340"/>
</dbReference>
<evidence type="ECO:0000256" key="6">
    <source>
        <dbReference type="ARBA" id="ARBA00022723"/>
    </source>
</evidence>
<comment type="similarity">
    <text evidence="2">Belongs to the protein prenyltransferase subunit beta family.</text>
</comment>
<evidence type="ECO:0000259" key="15">
    <source>
        <dbReference type="Pfam" id="PF03372"/>
    </source>
</evidence>
<dbReference type="InterPro" id="IPR026873">
    <property type="entry name" value="Ptb1"/>
</dbReference>
<dbReference type="PANTHER" id="PTHR11774">
    <property type="entry name" value="GERANYLGERANYL TRANSFERASE TYPE BETA SUBUNIT"/>
    <property type="match status" value="1"/>
</dbReference>
<evidence type="ECO:0000256" key="5">
    <source>
        <dbReference type="ARBA" id="ARBA00022679"/>
    </source>
</evidence>
<dbReference type="Proteomes" id="UP001652700">
    <property type="component" value="Unplaced"/>
</dbReference>
<dbReference type="Pfam" id="PF03372">
    <property type="entry name" value="Exo_endo_phos"/>
    <property type="match status" value="1"/>
</dbReference>
<evidence type="ECO:0000313" key="17">
    <source>
        <dbReference type="Proteomes" id="UP001652700"/>
    </source>
</evidence>
<comment type="cofactor">
    <cofactor evidence="1">
        <name>Zn(2+)</name>
        <dbReference type="ChEBI" id="CHEBI:29105"/>
    </cofactor>
</comment>
<evidence type="ECO:0000256" key="13">
    <source>
        <dbReference type="ARBA" id="ARBA00047658"/>
    </source>
</evidence>
<keyword evidence="17" id="KW-1185">Reference proteome</keyword>
<evidence type="ECO:0000259" key="14">
    <source>
        <dbReference type="Pfam" id="PF00432"/>
    </source>
</evidence>
<evidence type="ECO:0000256" key="7">
    <source>
        <dbReference type="ARBA" id="ARBA00022737"/>
    </source>
</evidence>
<dbReference type="SUPFAM" id="SSF48239">
    <property type="entry name" value="Terpenoid cyclases/Protein prenyltransferases"/>
    <property type="match status" value="1"/>
</dbReference>
<dbReference type="EC" id="2.5.1.60" evidence="3"/>
<sequence length="494" mass="55763">MDNDCKLQIKFKLDKVQCDNSTEFNILYLNAQSLRNKILNFETLVVKLNMPDLIVVAEHWLRVGEETYFNVNGYSSVFVCRDKEGGGVGLFVKSCYEYSEVYRYNKKCSMLFLQIDRSIIVGGVYRPQDFYCNELFDALDTALNIFVNKKIPVWILGDFNIDLIQESIPQKLVCQTIVSNGFSILNKTNPTRITNHSATCIDYVMTNTLNFDATLYIVDEGFGDHQLQLLKITEFIKNCQDPESGGISACLYHDPHILHTLSAVQILCIYNKLEAINVEGVVKYIASLQLPDGSFTGDKWGEVDTRFSFCAVMTLSLLNKMDAIDVNKAVDFVLQCKNFDGGFGSRPLSESHAGLMYCCVGFLSITNRLDAIDRDTLAWWLCERQLPSGGLNGRPEKLPDVCYSWWVLSSLTMLGRLHWIDANALKNFILACQDTETGGFADRPGDIADPFHTIFGLAALSLLGHDSVKKVNPTYCMPQEVIDRLQLKPQRLEQ</sequence>
<comment type="catalytic activity">
    <reaction evidence="13">
        <text>geranylgeranyl diphosphate + L-cysteinyl-[protein] = S-geranylgeranyl-L-cysteinyl-[protein] + diphosphate</text>
        <dbReference type="Rhea" id="RHEA:21240"/>
        <dbReference type="Rhea" id="RHEA-COMP:10131"/>
        <dbReference type="Rhea" id="RHEA-COMP:11537"/>
        <dbReference type="ChEBI" id="CHEBI:29950"/>
        <dbReference type="ChEBI" id="CHEBI:33019"/>
        <dbReference type="ChEBI" id="CHEBI:57533"/>
        <dbReference type="ChEBI" id="CHEBI:86021"/>
        <dbReference type="EC" id="2.5.1.60"/>
    </reaction>
</comment>
<dbReference type="CDD" id="cd02894">
    <property type="entry name" value="GGTase-II"/>
    <property type="match status" value="1"/>
</dbReference>
<dbReference type="InterPro" id="IPR008930">
    <property type="entry name" value="Terpenoid_cyclase/PrenylTrfase"/>
</dbReference>
<keyword evidence="7" id="KW-0677">Repeat</keyword>
<dbReference type="GeneID" id="114349340"/>
<dbReference type="SUPFAM" id="SSF56219">
    <property type="entry name" value="DNase I-like"/>
    <property type="match status" value="1"/>
</dbReference>
<dbReference type="InterPro" id="IPR001330">
    <property type="entry name" value="Prenyltrans"/>
</dbReference>
<evidence type="ECO:0000313" key="16">
    <source>
        <dbReference type="EnsemblMetazoa" id="XP_050504058.1"/>
    </source>
</evidence>
<evidence type="ECO:0000256" key="2">
    <source>
        <dbReference type="ARBA" id="ARBA00010497"/>
    </source>
</evidence>